<evidence type="ECO:0000313" key="9">
    <source>
        <dbReference type="EMBL" id="RVT51388.1"/>
    </source>
</evidence>
<dbReference type="InterPro" id="IPR002323">
    <property type="entry name" value="Cyt_CIE"/>
</dbReference>
<evidence type="ECO:0000256" key="6">
    <source>
        <dbReference type="PROSITE-ProRule" id="PRU00433"/>
    </source>
</evidence>
<evidence type="ECO:0000313" key="10">
    <source>
        <dbReference type="Proteomes" id="UP000288178"/>
    </source>
</evidence>
<name>A0A3S2U8Q5_9BURK</name>
<protein>
    <submittedName>
        <fullName evidence="9">Cytochrome c5 family protein</fullName>
    </submittedName>
</protein>
<feature type="transmembrane region" description="Helical" evidence="7">
    <location>
        <begin position="21"/>
        <end position="44"/>
    </location>
</feature>
<dbReference type="Gene3D" id="1.10.760.10">
    <property type="entry name" value="Cytochrome c-like domain"/>
    <property type="match status" value="1"/>
</dbReference>
<accession>A0A3S2U8Q5</accession>
<dbReference type="PRINTS" id="PR00607">
    <property type="entry name" value="CYTCHROMECIE"/>
</dbReference>
<evidence type="ECO:0000256" key="3">
    <source>
        <dbReference type="ARBA" id="ARBA00022723"/>
    </source>
</evidence>
<organism evidence="9 10">
    <name type="scientific">Rubrivivax albus</name>
    <dbReference type="NCBI Taxonomy" id="2499835"/>
    <lineage>
        <taxon>Bacteria</taxon>
        <taxon>Pseudomonadati</taxon>
        <taxon>Pseudomonadota</taxon>
        <taxon>Betaproteobacteria</taxon>
        <taxon>Burkholderiales</taxon>
        <taxon>Sphaerotilaceae</taxon>
        <taxon>Rubrivivax</taxon>
    </lineage>
</organism>
<keyword evidence="7" id="KW-1133">Transmembrane helix</keyword>
<dbReference type="InterPro" id="IPR036909">
    <property type="entry name" value="Cyt_c-like_dom_sf"/>
</dbReference>
<dbReference type="Proteomes" id="UP000288178">
    <property type="component" value="Unassembled WGS sequence"/>
</dbReference>
<dbReference type="GO" id="GO:0009055">
    <property type="term" value="F:electron transfer activity"/>
    <property type="evidence" value="ECO:0007669"/>
    <property type="project" value="InterPro"/>
</dbReference>
<keyword evidence="7" id="KW-0472">Membrane</keyword>
<evidence type="ECO:0000259" key="8">
    <source>
        <dbReference type="PROSITE" id="PS51007"/>
    </source>
</evidence>
<reference evidence="9 10" key="1">
    <citation type="submission" date="2019-01" db="EMBL/GenBank/DDBJ databases">
        <authorList>
            <person name="Chen W.-M."/>
        </authorList>
    </citation>
    <scope>NUCLEOTIDE SEQUENCE [LARGE SCALE GENOMIC DNA]</scope>
    <source>
        <strain evidence="9 10">ICH-3</strain>
    </source>
</reference>
<keyword evidence="3 6" id="KW-0479">Metal-binding</keyword>
<keyword evidence="2 6" id="KW-0349">Heme</keyword>
<evidence type="ECO:0000256" key="5">
    <source>
        <dbReference type="ARBA" id="ARBA00023004"/>
    </source>
</evidence>
<keyword evidence="7" id="KW-0812">Transmembrane</keyword>
<dbReference type="PANTHER" id="PTHR40942">
    <property type="match status" value="1"/>
</dbReference>
<comment type="caution">
    <text evidence="9">The sequence shown here is derived from an EMBL/GenBank/DDBJ whole genome shotgun (WGS) entry which is preliminary data.</text>
</comment>
<dbReference type="PANTHER" id="PTHR40942:SF4">
    <property type="entry name" value="CYTOCHROME C5"/>
    <property type="match status" value="1"/>
</dbReference>
<dbReference type="GO" id="GO:0005506">
    <property type="term" value="F:iron ion binding"/>
    <property type="evidence" value="ECO:0007669"/>
    <property type="project" value="InterPro"/>
</dbReference>
<gene>
    <name evidence="9" type="ORF">ENE75_11165</name>
</gene>
<dbReference type="InterPro" id="IPR009056">
    <property type="entry name" value="Cyt_c-like_dom"/>
</dbReference>
<dbReference type="AlphaFoldDB" id="A0A3S2U8Q5"/>
<dbReference type="EMBL" id="SACT01000003">
    <property type="protein sequence ID" value="RVT51388.1"/>
    <property type="molecule type" value="Genomic_DNA"/>
</dbReference>
<dbReference type="OrthoDB" id="9814708at2"/>
<evidence type="ECO:0000256" key="4">
    <source>
        <dbReference type="ARBA" id="ARBA00022982"/>
    </source>
</evidence>
<dbReference type="RefSeq" id="WP_128198389.1">
    <property type="nucleotide sequence ID" value="NZ_SACT01000003.1"/>
</dbReference>
<evidence type="ECO:0000256" key="2">
    <source>
        <dbReference type="ARBA" id="ARBA00022617"/>
    </source>
</evidence>
<feature type="domain" description="Cytochrome c" evidence="8">
    <location>
        <begin position="80"/>
        <end position="159"/>
    </location>
</feature>
<sequence>MSAEHDTHESHEGPIKTPRQLIWTVVASFVVPIVTIILLVNFVASGDKPAAGSEGLSAEAIAQRLAPIGHVEIRDASGPAVVRTGEQVYQAACTACHGSGAAGAPKTGDTAAWAPRLTQGYETLLNSALKGKGAMAAQGGGEYSDYEVGRAVVYLANQGGGKFEEPAAPAPAASAAN</sequence>
<keyword evidence="10" id="KW-1185">Reference proteome</keyword>
<evidence type="ECO:0000256" key="1">
    <source>
        <dbReference type="ARBA" id="ARBA00022448"/>
    </source>
</evidence>
<dbReference type="Pfam" id="PF13442">
    <property type="entry name" value="Cytochrome_CBB3"/>
    <property type="match status" value="1"/>
</dbReference>
<evidence type="ECO:0000256" key="7">
    <source>
        <dbReference type="SAM" id="Phobius"/>
    </source>
</evidence>
<dbReference type="GO" id="GO:0020037">
    <property type="term" value="F:heme binding"/>
    <property type="evidence" value="ECO:0007669"/>
    <property type="project" value="InterPro"/>
</dbReference>
<dbReference type="SUPFAM" id="SSF46626">
    <property type="entry name" value="Cytochrome c"/>
    <property type="match status" value="1"/>
</dbReference>
<keyword evidence="4" id="KW-0249">Electron transport</keyword>
<keyword evidence="5 6" id="KW-0408">Iron</keyword>
<dbReference type="PROSITE" id="PS51007">
    <property type="entry name" value="CYTC"/>
    <property type="match status" value="1"/>
</dbReference>
<proteinExistence type="predicted"/>
<keyword evidence="1" id="KW-0813">Transport</keyword>